<dbReference type="EMBL" id="JAERKF010000019">
    <property type="protein sequence ID" value="MBS1011605.1"/>
    <property type="molecule type" value="Genomic_DNA"/>
</dbReference>
<sequence>MQLHLIITNLKNIRENGVERTSQIEINRVEVDEQIPLYKNFGDFIWTYLKDLQNQKYNEQCVVPDVFIPNGNYITVFKKISEHSYSLISIGEGFTYELSFEIEILTVGTRLVFNDIQVAVTENHSTSYYHSPGGE</sequence>
<name>A0AA41ERL8_LEVBR</name>
<dbReference type="AlphaFoldDB" id="A0AA41ERL8"/>
<accession>A0AA41ERL8</accession>
<protein>
    <submittedName>
        <fullName evidence="1">Uncharacterized protein</fullName>
    </submittedName>
</protein>
<evidence type="ECO:0000313" key="1">
    <source>
        <dbReference type="EMBL" id="MBS1011605.1"/>
    </source>
</evidence>
<dbReference type="RefSeq" id="WP_211756834.1">
    <property type="nucleotide sequence ID" value="NZ_JAERKF010000019.1"/>
</dbReference>
<comment type="caution">
    <text evidence="1">The sequence shown here is derived from an EMBL/GenBank/DDBJ whole genome shotgun (WGS) entry which is preliminary data.</text>
</comment>
<dbReference type="Proteomes" id="UP000676478">
    <property type="component" value="Unassembled WGS sequence"/>
</dbReference>
<proteinExistence type="predicted"/>
<reference evidence="1" key="2">
    <citation type="submission" date="2022-09" db="EMBL/GenBank/DDBJ databases">
        <title>Genome-inferred correspondence between phylogeny and metabolic traits in the wild Drosophila gut microbiome.</title>
        <authorList>
            <person name="Bueno E."/>
            <person name="Blow F."/>
            <person name="Douglas A.E."/>
        </authorList>
    </citation>
    <scope>NUCLEOTIDE SEQUENCE</scope>
    <source>
        <strain evidence="1">Dm-2019-70</strain>
    </source>
</reference>
<organism evidence="1 2">
    <name type="scientific">Levilactobacillus brevis</name>
    <name type="common">Lactobacillus brevis</name>
    <dbReference type="NCBI Taxonomy" id="1580"/>
    <lineage>
        <taxon>Bacteria</taxon>
        <taxon>Bacillati</taxon>
        <taxon>Bacillota</taxon>
        <taxon>Bacilli</taxon>
        <taxon>Lactobacillales</taxon>
        <taxon>Lactobacillaceae</taxon>
        <taxon>Levilactobacillus</taxon>
    </lineage>
</organism>
<gene>
    <name evidence="1" type="ORF">JK167_12320</name>
</gene>
<evidence type="ECO:0000313" key="2">
    <source>
        <dbReference type="Proteomes" id="UP000676478"/>
    </source>
</evidence>
<reference evidence="1" key="1">
    <citation type="submission" date="2020-12" db="EMBL/GenBank/DDBJ databases">
        <authorList>
            <person name="Mcmullen J.G."/>
        </authorList>
    </citation>
    <scope>NUCLEOTIDE SEQUENCE</scope>
    <source>
        <strain evidence="1">Dm-2019-70</strain>
    </source>
</reference>